<dbReference type="InterPro" id="IPR036388">
    <property type="entry name" value="WH-like_DNA-bd_sf"/>
</dbReference>
<comment type="similarity">
    <text evidence="2">Belongs to the HOP2 family.</text>
</comment>
<protein>
    <recommendedName>
        <fullName evidence="7">Homologous-pairing protein 2 winged helix domain-containing protein</fullName>
    </recommendedName>
</protein>
<evidence type="ECO:0000256" key="2">
    <source>
        <dbReference type="ARBA" id="ARBA00007922"/>
    </source>
</evidence>
<feature type="domain" description="Homologous-pairing protein 2 winged helix" evidence="7">
    <location>
        <begin position="24"/>
        <end position="83"/>
    </location>
</feature>
<dbReference type="GO" id="GO:0007129">
    <property type="term" value="P:homologous chromosome pairing at meiosis"/>
    <property type="evidence" value="ECO:0007669"/>
    <property type="project" value="TreeGrafter"/>
</dbReference>
<dbReference type="EMBL" id="JAWIZZ010000006">
    <property type="protein sequence ID" value="KAK5782414.1"/>
    <property type="molecule type" value="Genomic_DNA"/>
</dbReference>
<evidence type="ECO:0000313" key="9">
    <source>
        <dbReference type="Proteomes" id="UP001306508"/>
    </source>
</evidence>
<keyword evidence="5" id="KW-0469">Meiosis</keyword>
<dbReference type="GO" id="GO:0120230">
    <property type="term" value="F:recombinase activator activity"/>
    <property type="evidence" value="ECO:0007669"/>
    <property type="project" value="TreeGrafter"/>
</dbReference>
<evidence type="ECO:0000256" key="6">
    <source>
        <dbReference type="SAM" id="Coils"/>
    </source>
</evidence>
<keyword evidence="9" id="KW-1185">Reference proteome</keyword>
<dbReference type="Gene3D" id="1.10.10.10">
    <property type="entry name" value="Winged helix-like DNA-binding domain superfamily/Winged helix DNA-binding domain"/>
    <property type="match status" value="1"/>
</dbReference>
<dbReference type="GO" id="GO:0120231">
    <property type="term" value="C:DNA recombinase auxiliary factor complex"/>
    <property type="evidence" value="ECO:0007669"/>
    <property type="project" value="TreeGrafter"/>
</dbReference>
<comment type="caution">
    <text evidence="8">The sequence shown here is derived from an EMBL/GenBank/DDBJ whole genome shotgun (WGS) entry which is preliminary data.</text>
</comment>
<dbReference type="InterPro" id="IPR010776">
    <property type="entry name" value="Hop2_WH_dom"/>
</dbReference>
<evidence type="ECO:0000256" key="1">
    <source>
        <dbReference type="ARBA" id="ARBA00004123"/>
    </source>
</evidence>
<reference evidence="9" key="1">
    <citation type="submission" date="2023-07" db="EMBL/GenBank/DDBJ databases">
        <title>A draft genome of Kazachstania heterogenica Y-27499.</title>
        <authorList>
            <person name="Donic C."/>
            <person name="Kralova J.S."/>
            <person name="Fidel L."/>
            <person name="Ben-Dor S."/>
            <person name="Jung S."/>
        </authorList>
    </citation>
    <scope>NUCLEOTIDE SEQUENCE [LARGE SCALE GENOMIC DNA]</scope>
    <source>
        <strain evidence="9">Y27499</strain>
    </source>
</reference>
<dbReference type="AlphaFoldDB" id="A0AAN7ZTI9"/>
<gene>
    <name evidence="8" type="ORF">RI543_000351</name>
</gene>
<dbReference type="GO" id="GO:0000794">
    <property type="term" value="C:condensed nuclear chromosome"/>
    <property type="evidence" value="ECO:0007669"/>
    <property type="project" value="TreeGrafter"/>
</dbReference>
<dbReference type="Proteomes" id="UP001306508">
    <property type="component" value="Unassembled WGS sequence"/>
</dbReference>
<evidence type="ECO:0000259" key="7">
    <source>
        <dbReference type="Pfam" id="PF07106"/>
    </source>
</evidence>
<keyword evidence="3" id="KW-0233">DNA recombination</keyword>
<keyword evidence="6" id="KW-0175">Coiled coil</keyword>
<sequence>MAGPNKSQNKKTKGIDSISNKIQNDEDVVEKYLISQQKPFSINDMVLNLNNKFKKTPLLKILEDLHKKEKIIIVTFGKTSIFASKDIVKEISIKQRDEEIAGNQPSSNPLLLLEQILQLKEEQTEMNRDLKQLNDCINNEKKNPSNKELPTLIKTLEGKLVQVCEAIEELKNQEDNIYRDSKNISSEYNSGNSSNVPQTNKDLLAYIEKSEKILTKEMKTRKQIIKNILNLLLQNKKPQELKNILDDIGFEEIH</sequence>
<evidence type="ECO:0000256" key="4">
    <source>
        <dbReference type="ARBA" id="ARBA00023242"/>
    </source>
</evidence>
<dbReference type="GO" id="GO:0000709">
    <property type="term" value="P:meiotic joint molecule formation"/>
    <property type="evidence" value="ECO:0007669"/>
    <property type="project" value="TreeGrafter"/>
</dbReference>
<keyword evidence="4" id="KW-0539">Nucleus</keyword>
<dbReference type="GO" id="GO:0003690">
    <property type="term" value="F:double-stranded DNA binding"/>
    <property type="evidence" value="ECO:0007669"/>
    <property type="project" value="TreeGrafter"/>
</dbReference>
<dbReference type="Pfam" id="PF07106">
    <property type="entry name" value="WHD_TBPIP"/>
    <property type="match status" value="1"/>
</dbReference>
<organism evidence="8 9">
    <name type="scientific">Arxiozyma heterogenica</name>
    <dbReference type="NCBI Taxonomy" id="278026"/>
    <lineage>
        <taxon>Eukaryota</taxon>
        <taxon>Fungi</taxon>
        <taxon>Dikarya</taxon>
        <taxon>Ascomycota</taxon>
        <taxon>Saccharomycotina</taxon>
        <taxon>Saccharomycetes</taxon>
        <taxon>Saccharomycetales</taxon>
        <taxon>Saccharomycetaceae</taxon>
        <taxon>Arxiozyma</taxon>
    </lineage>
</organism>
<accession>A0AAN7ZTI9</accession>
<evidence type="ECO:0000313" key="8">
    <source>
        <dbReference type="EMBL" id="KAK5782414.1"/>
    </source>
</evidence>
<dbReference type="PANTHER" id="PTHR15938:SF0">
    <property type="entry name" value="HOMOLOGOUS-PAIRING PROTEIN 2 HOMOLOG"/>
    <property type="match status" value="1"/>
</dbReference>
<feature type="coiled-coil region" evidence="6">
    <location>
        <begin position="113"/>
        <end position="173"/>
    </location>
</feature>
<dbReference type="PANTHER" id="PTHR15938">
    <property type="entry name" value="TBP-1 INTERACTING PROTEIN"/>
    <property type="match status" value="1"/>
</dbReference>
<proteinExistence type="inferred from homology"/>
<dbReference type="GO" id="GO:0010774">
    <property type="term" value="P:meiotic strand invasion involved in reciprocal meiotic recombination"/>
    <property type="evidence" value="ECO:0007669"/>
    <property type="project" value="TreeGrafter"/>
</dbReference>
<comment type="subcellular location">
    <subcellularLocation>
        <location evidence="1">Nucleus</location>
    </subcellularLocation>
</comment>
<name>A0AAN7ZTI9_9SACH</name>
<evidence type="ECO:0000256" key="3">
    <source>
        <dbReference type="ARBA" id="ARBA00023172"/>
    </source>
</evidence>
<evidence type="ECO:0000256" key="5">
    <source>
        <dbReference type="ARBA" id="ARBA00023254"/>
    </source>
</evidence>